<proteinExistence type="predicted"/>
<reference evidence="2 3" key="1">
    <citation type="submission" date="2020-09" db="EMBL/GenBank/DDBJ databases">
        <title>Isolation and identification of active actinomycetes.</title>
        <authorList>
            <person name="Li X."/>
        </authorList>
    </citation>
    <scope>NUCLEOTIDE SEQUENCE [LARGE SCALE GENOMIC DNA]</scope>
    <source>
        <strain evidence="2 3">NEAU-LLC</strain>
    </source>
</reference>
<accession>A0ABR8NUS0</accession>
<gene>
    <name evidence="2" type="ORF">IF188_16820</name>
</gene>
<evidence type="ECO:0000259" key="1">
    <source>
        <dbReference type="Pfam" id="PF04480"/>
    </source>
</evidence>
<sequence>MPLDDKPAFRVADALRAGTPRRAVDSADLDRPFTGLRAERVADSADDDRHPLERERDAHCRAARQFVVHMHAHEFFSHVTAALLWQLPLPSVDLDRIDVSVRAPHRAPSGRGVRGHQLATKQVSTVAHDEGFEITSPASTWAQLGGVVRHPYDLVAIADAIVLRPRIPGPRGRVLREAHATVEELAAELRRGRRVGIRALEEAQRRTRPGAVSRGETWTRLTIVDAGLPEPLLDVEVYDEHGDFVGCVDLAYVAQKIAIEYEGDHHRVSAAQWRRDIEKHDQLAALGWRVVRVTKDEVFNHPGVLIGRVREALRTRS</sequence>
<dbReference type="EMBL" id="JACXZS010000012">
    <property type="protein sequence ID" value="MBD3943356.1"/>
    <property type="molecule type" value="Genomic_DNA"/>
</dbReference>
<dbReference type="InterPro" id="IPR007569">
    <property type="entry name" value="DUF559"/>
</dbReference>
<dbReference type="SUPFAM" id="SSF52980">
    <property type="entry name" value="Restriction endonuclease-like"/>
    <property type="match status" value="1"/>
</dbReference>
<dbReference type="Pfam" id="PF04480">
    <property type="entry name" value="DUF559"/>
    <property type="match status" value="1"/>
</dbReference>
<evidence type="ECO:0000313" key="3">
    <source>
        <dbReference type="Proteomes" id="UP000598426"/>
    </source>
</evidence>
<dbReference type="Proteomes" id="UP000598426">
    <property type="component" value="Unassembled WGS sequence"/>
</dbReference>
<comment type="caution">
    <text evidence="2">The sequence shown here is derived from an EMBL/GenBank/DDBJ whole genome shotgun (WGS) entry which is preliminary data.</text>
</comment>
<keyword evidence="3" id="KW-1185">Reference proteome</keyword>
<dbReference type="InterPro" id="IPR011335">
    <property type="entry name" value="Restrct_endonuc-II-like"/>
</dbReference>
<feature type="domain" description="DUF559" evidence="1">
    <location>
        <begin position="248"/>
        <end position="313"/>
    </location>
</feature>
<evidence type="ECO:0000313" key="2">
    <source>
        <dbReference type="EMBL" id="MBD3943356.1"/>
    </source>
</evidence>
<organism evidence="2 3">
    <name type="scientific">Microbacterium helvum</name>
    <dbReference type="NCBI Taxonomy" id="2773713"/>
    <lineage>
        <taxon>Bacteria</taxon>
        <taxon>Bacillati</taxon>
        <taxon>Actinomycetota</taxon>
        <taxon>Actinomycetes</taxon>
        <taxon>Micrococcales</taxon>
        <taxon>Microbacteriaceae</taxon>
        <taxon>Microbacterium</taxon>
    </lineage>
</organism>
<protein>
    <submittedName>
        <fullName evidence="2">DUF559 domain-containing protein</fullName>
    </submittedName>
</protein>
<dbReference type="RefSeq" id="WP_191172959.1">
    <property type="nucleotide sequence ID" value="NZ_JACXZS010000012.1"/>
</dbReference>
<dbReference type="Gene3D" id="3.40.960.10">
    <property type="entry name" value="VSR Endonuclease"/>
    <property type="match status" value="1"/>
</dbReference>
<name>A0ABR8NUS0_9MICO</name>